<dbReference type="GO" id="GO:0005737">
    <property type="term" value="C:cytoplasm"/>
    <property type="evidence" value="ECO:0007669"/>
    <property type="project" value="UniProtKB-SubCell"/>
</dbReference>
<dbReference type="FunFam" id="3.40.50.1470:FF:000001">
    <property type="entry name" value="Peptidyl-tRNA hydrolase"/>
    <property type="match status" value="1"/>
</dbReference>
<keyword evidence="8" id="KW-0963">Cytoplasm</keyword>
<proteinExistence type="inferred from homology"/>
<evidence type="ECO:0000256" key="3">
    <source>
        <dbReference type="ARBA" id="ARBA00022801"/>
    </source>
</evidence>
<evidence type="ECO:0000256" key="9">
    <source>
        <dbReference type="RuleBase" id="RU000673"/>
    </source>
</evidence>
<feature type="binding site" evidence="8">
    <location>
        <position position="76"/>
    </location>
    <ligand>
        <name>tRNA</name>
        <dbReference type="ChEBI" id="CHEBI:17843"/>
    </ligand>
</feature>
<feature type="site" description="Stabilizes the basic form of H active site to accept a proton" evidence="8">
    <location>
        <position position="103"/>
    </location>
</feature>
<dbReference type="PANTHER" id="PTHR17224:SF1">
    <property type="entry name" value="PEPTIDYL-TRNA HYDROLASE"/>
    <property type="match status" value="1"/>
</dbReference>
<dbReference type="InterPro" id="IPR001328">
    <property type="entry name" value="Pept_tRNA_hydro"/>
</dbReference>
<comment type="function">
    <text evidence="8">Hydrolyzes ribosome-free peptidyl-tRNAs (with 1 or more amino acids incorporated), which drop off the ribosome during protein synthesis, or as a result of ribosome stalling.</text>
</comment>
<dbReference type="CDD" id="cd00462">
    <property type="entry name" value="PTH"/>
    <property type="match status" value="1"/>
</dbReference>
<dbReference type="GO" id="GO:0072344">
    <property type="term" value="P:rescue of stalled ribosome"/>
    <property type="evidence" value="ECO:0007669"/>
    <property type="project" value="UniProtKB-UniRule"/>
</dbReference>
<evidence type="ECO:0000256" key="4">
    <source>
        <dbReference type="ARBA" id="ARBA00022884"/>
    </source>
</evidence>
<evidence type="ECO:0000313" key="11">
    <source>
        <dbReference type="EMBL" id="MBB6335254.1"/>
    </source>
</evidence>
<dbReference type="RefSeq" id="WP_184453549.1">
    <property type="nucleotide sequence ID" value="NZ_JACHMK010000001.1"/>
</dbReference>
<evidence type="ECO:0000256" key="5">
    <source>
        <dbReference type="ARBA" id="ARBA00038063"/>
    </source>
</evidence>
<gene>
    <name evidence="8" type="primary">pth</name>
    <name evidence="11" type="ORF">HD592_001819</name>
</gene>
<dbReference type="EMBL" id="JACHMK010000001">
    <property type="protein sequence ID" value="MBB6335254.1"/>
    <property type="molecule type" value="Genomic_DNA"/>
</dbReference>
<feature type="binding site" evidence="8">
    <location>
        <position position="19"/>
    </location>
    <ligand>
        <name>tRNA</name>
        <dbReference type="ChEBI" id="CHEBI:17843"/>
    </ligand>
</feature>
<evidence type="ECO:0000256" key="7">
    <source>
        <dbReference type="ARBA" id="ARBA00050038"/>
    </source>
</evidence>
<dbReference type="Gene3D" id="3.40.50.1470">
    <property type="entry name" value="Peptidyl-tRNA hydrolase"/>
    <property type="match status" value="1"/>
</dbReference>
<feature type="site" description="Discriminates between blocked and unblocked aminoacyl-tRNA" evidence="8">
    <location>
        <position position="14"/>
    </location>
</feature>
<protein>
    <recommendedName>
        <fullName evidence="7 8">Peptidyl-tRNA hydrolase</fullName>
        <shortName evidence="8">Pth</shortName>
        <ecNumber evidence="1 8">3.1.1.29</ecNumber>
    </recommendedName>
</protein>
<dbReference type="EC" id="3.1.1.29" evidence="1 8"/>
<dbReference type="PROSITE" id="PS01195">
    <property type="entry name" value="PEPT_TRNA_HYDROL_1"/>
    <property type="match status" value="1"/>
</dbReference>
<reference evidence="11" key="1">
    <citation type="submission" date="2020-08" db="EMBL/GenBank/DDBJ databases">
        <title>Sequencing the genomes of 1000 actinobacteria strains.</title>
        <authorList>
            <person name="Klenk H.-P."/>
        </authorList>
    </citation>
    <scope>NUCLEOTIDE SEQUENCE</scope>
    <source>
        <strain evidence="11">DSM 10695</strain>
    </source>
</reference>
<name>A0A923IZY3_9ACTO</name>
<feature type="binding site" evidence="8">
    <location>
        <position position="78"/>
    </location>
    <ligand>
        <name>tRNA</name>
        <dbReference type="ChEBI" id="CHEBI:17843"/>
    </ligand>
</feature>
<evidence type="ECO:0000256" key="1">
    <source>
        <dbReference type="ARBA" id="ARBA00013260"/>
    </source>
</evidence>
<dbReference type="Pfam" id="PF01195">
    <property type="entry name" value="Pept_tRNA_hydro"/>
    <property type="match status" value="1"/>
</dbReference>
<comment type="subunit">
    <text evidence="8">Monomer.</text>
</comment>
<dbReference type="HAMAP" id="MF_00083">
    <property type="entry name" value="Pept_tRNA_hydro_bact"/>
    <property type="match status" value="1"/>
</dbReference>
<keyword evidence="12" id="KW-1185">Reference proteome</keyword>
<feature type="active site" description="Proton acceptor" evidence="8">
    <location>
        <position position="24"/>
    </location>
</feature>
<keyword evidence="2 8" id="KW-0820">tRNA-binding</keyword>
<accession>A0A923IZY3</accession>
<sequence>MNAQTPWLVVGLGNPGAEYAQTRHNVGHLTLDVLLGRASAQFTRHRTGTRTADVRLGMLPGGLPGPRAVLAICESYMNTSGGPVGRLMSFLKIGPENLLVVHDDLDLPAHELRLKRGGGEGGHNGLKSISQVLGTKDYHRLRIGIGRPPGRQDPADYVLARISAKERPEWDVTFEEAADVVEDVLIRGFPQTQQALHSKNSGR</sequence>
<keyword evidence="3 8" id="KW-0378">Hydrolase</keyword>
<evidence type="ECO:0000256" key="6">
    <source>
        <dbReference type="ARBA" id="ARBA00048707"/>
    </source>
</evidence>
<organism evidence="11 12">
    <name type="scientific">Schaalia hyovaginalis</name>
    <dbReference type="NCBI Taxonomy" id="29316"/>
    <lineage>
        <taxon>Bacteria</taxon>
        <taxon>Bacillati</taxon>
        <taxon>Actinomycetota</taxon>
        <taxon>Actinomycetes</taxon>
        <taxon>Actinomycetales</taxon>
        <taxon>Actinomycetaceae</taxon>
        <taxon>Schaalia</taxon>
    </lineage>
</organism>
<dbReference type="InterPro" id="IPR018171">
    <property type="entry name" value="Pept_tRNA_hydro_CS"/>
</dbReference>
<dbReference type="AlphaFoldDB" id="A0A923IZY3"/>
<dbReference type="GO" id="GO:0000049">
    <property type="term" value="F:tRNA binding"/>
    <property type="evidence" value="ECO:0007669"/>
    <property type="project" value="UniProtKB-UniRule"/>
</dbReference>
<comment type="subcellular location">
    <subcellularLocation>
        <location evidence="8">Cytoplasm</location>
    </subcellularLocation>
</comment>
<feature type="binding site" evidence="8">
    <location>
        <position position="124"/>
    </location>
    <ligand>
        <name>tRNA</name>
        <dbReference type="ChEBI" id="CHEBI:17843"/>
    </ligand>
</feature>
<evidence type="ECO:0000313" key="12">
    <source>
        <dbReference type="Proteomes" id="UP000617426"/>
    </source>
</evidence>
<evidence type="ECO:0000256" key="10">
    <source>
        <dbReference type="RuleBase" id="RU004320"/>
    </source>
</evidence>
<dbReference type="PROSITE" id="PS01196">
    <property type="entry name" value="PEPT_TRNA_HYDROL_2"/>
    <property type="match status" value="1"/>
</dbReference>
<comment type="caution">
    <text evidence="11">The sequence shown here is derived from an EMBL/GenBank/DDBJ whole genome shotgun (WGS) entry which is preliminary data.</text>
</comment>
<dbReference type="Proteomes" id="UP000617426">
    <property type="component" value="Unassembled WGS sequence"/>
</dbReference>
<evidence type="ECO:0000256" key="2">
    <source>
        <dbReference type="ARBA" id="ARBA00022555"/>
    </source>
</evidence>
<comment type="function">
    <text evidence="8">Catalyzes the release of premature peptidyl moieties from peptidyl-tRNA molecules trapped in stalled 50S ribosomal subunits, and thus maintains levels of free tRNAs and 50S ribosomes.</text>
</comment>
<comment type="similarity">
    <text evidence="5 8 10">Belongs to the PTH family.</text>
</comment>
<dbReference type="SUPFAM" id="SSF53178">
    <property type="entry name" value="Peptidyl-tRNA hydrolase-like"/>
    <property type="match status" value="1"/>
</dbReference>
<keyword evidence="4 8" id="KW-0694">RNA-binding</keyword>
<dbReference type="InterPro" id="IPR036416">
    <property type="entry name" value="Pept_tRNA_hydro_sf"/>
</dbReference>
<dbReference type="PANTHER" id="PTHR17224">
    <property type="entry name" value="PEPTIDYL-TRNA HYDROLASE"/>
    <property type="match status" value="1"/>
</dbReference>
<dbReference type="NCBIfam" id="TIGR00447">
    <property type="entry name" value="pth"/>
    <property type="match status" value="1"/>
</dbReference>
<dbReference type="GO" id="GO:0004045">
    <property type="term" value="F:peptidyl-tRNA hydrolase activity"/>
    <property type="evidence" value="ECO:0007669"/>
    <property type="project" value="UniProtKB-UniRule"/>
</dbReference>
<comment type="catalytic activity">
    <reaction evidence="6 8 9">
        <text>an N-acyl-L-alpha-aminoacyl-tRNA + H2O = an N-acyl-L-amino acid + a tRNA + H(+)</text>
        <dbReference type="Rhea" id="RHEA:54448"/>
        <dbReference type="Rhea" id="RHEA-COMP:10123"/>
        <dbReference type="Rhea" id="RHEA-COMP:13883"/>
        <dbReference type="ChEBI" id="CHEBI:15377"/>
        <dbReference type="ChEBI" id="CHEBI:15378"/>
        <dbReference type="ChEBI" id="CHEBI:59874"/>
        <dbReference type="ChEBI" id="CHEBI:78442"/>
        <dbReference type="ChEBI" id="CHEBI:138191"/>
        <dbReference type="EC" id="3.1.1.29"/>
    </reaction>
</comment>
<dbReference type="GO" id="GO:0006515">
    <property type="term" value="P:protein quality control for misfolded or incompletely synthesized proteins"/>
    <property type="evidence" value="ECO:0007669"/>
    <property type="project" value="UniProtKB-UniRule"/>
</dbReference>
<evidence type="ECO:0000256" key="8">
    <source>
        <dbReference type="HAMAP-Rule" id="MF_00083"/>
    </source>
</evidence>